<dbReference type="InterPro" id="IPR050815">
    <property type="entry name" value="TF_fung"/>
</dbReference>
<dbReference type="Proteomes" id="UP001305414">
    <property type="component" value="Unassembled WGS sequence"/>
</dbReference>
<evidence type="ECO:0000256" key="1">
    <source>
        <dbReference type="ARBA" id="ARBA00004123"/>
    </source>
</evidence>
<keyword evidence="9" id="KW-1185">Reference proteome</keyword>
<dbReference type="PROSITE" id="PS50048">
    <property type="entry name" value="ZN2_CY6_FUNGAL_2"/>
    <property type="match status" value="1"/>
</dbReference>
<evidence type="ECO:0000313" key="9">
    <source>
        <dbReference type="Proteomes" id="UP001305414"/>
    </source>
</evidence>
<reference evidence="8 9" key="1">
    <citation type="submission" date="2023-10" db="EMBL/GenBank/DDBJ databases">
        <title>Draft genome sequence of Xylaria bambusicola isolate GMP-LS, the root and basal stem rot pathogen of sugarcane in Indonesia.</title>
        <authorList>
            <person name="Selvaraj P."/>
            <person name="Muralishankar V."/>
            <person name="Muruganantham S."/>
            <person name="Sp S."/>
            <person name="Haryani S."/>
            <person name="Lau K.J.X."/>
            <person name="Naqvi N.I."/>
        </authorList>
    </citation>
    <scope>NUCLEOTIDE SEQUENCE [LARGE SCALE GENOMIC DNA]</scope>
    <source>
        <strain evidence="8">GMP-LS</strain>
    </source>
</reference>
<dbReference type="InterPro" id="IPR001138">
    <property type="entry name" value="Zn2Cys6_DnaBD"/>
</dbReference>
<proteinExistence type="predicted"/>
<dbReference type="GO" id="GO:0005634">
    <property type="term" value="C:nucleus"/>
    <property type="evidence" value="ECO:0007669"/>
    <property type="project" value="UniProtKB-SubCell"/>
</dbReference>
<dbReference type="AlphaFoldDB" id="A0AAN7UTZ1"/>
<keyword evidence="5" id="KW-0539">Nucleus</keyword>
<feature type="domain" description="Zn(2)-C6 fungal-type" evidence="7">
    <location>
        <begin position="16"/>
        <end position="48"/>
    </location>
</feature>
<comment type="subcellular location">
    <subcellularLocation>
        <location evidence="1">Nucleus</location>
    </subcellularLocation>
</comment>
<keyword evidence="2" id="KW-0479">Metal-binding</keyword>
<dbReference type="PANTHER" id="PTHR47338:SF5">
    <property type="entry name" value="ZN(II)2CYS6 TRANSCRIPTION FACTOR (EUROFUNG)"/>
    <property type="match status" value="1"/>
</dbReference>
<dbReference type="EMBL" id="JAWHQM010000005">
    <property type="protein sequence ID" value="KAK5627514.1"/>
    <property type="molecule type" value="Genomic_DNA"/>
</dbReference>
<organism evidence="8 9">
    <name type="scientific">Xylaria bambusicola</name>
    <dbReference type="NCBI Taxonomy" id="326684"/>
    <lineage>
        <taxon>Eukaryota</taxon>
        <taxon>Fungi</taxon>
        <taxon>Dikarya</taxon>
        <taxon>Ascomycota</taxon>
        <taxon>Pezizomycotina</taxon>
        <taxon>Sordariomycetes</taxon>
        <taxon>Xylariomycetidae</taxon>
        <taxon>Xylariales</taxon>
        <taxon>Xylariaceae</taxon>
        <taxon>Xylaria</taxon>
    </lineage>
</organism>
<evidence type="ECO:0000256" key="2">
    <source>
        <dbReference type="ARBA" id="ARBA00022723"/>
    </source>
</evidence>
<dbReference type="Pfam" id="PF00172">
    <property type="entry name" value="Zn_clus"/>
    <property type="match status" value="1"/>
</dbReference>
<dbReference type="InterPro" id="IPR007219">
    <property type="entry name" value="XnlR_reg_dom"/>
</dbReference>
<dbReference type="GO" id="GO:0008270">
    <property type="term" value="F:zinc ion binding"/>
    <property type="evidence" value="ECO:0007669"/>
    <property type="project" value="InterPro"/>
</dbReference>
<dbReference type="GO" id="GO:0003677">
    <property type="term" value="F:DNA binding"/>
    <property type="evidence" value="ECO:0007669"/>
    <property type="project" value="InterPro"/>
</dbReference>
<dbReference type="PANTHER" id="PTHR47338">
    <property type="entry name" value="ZN(II)2CYS6 TRANSCRIPTION FACTOR (EUROFUNG)-RELATED"/>
    <property type="match status" value="1"/>
</dbReference>
<evidence type="ECO:0000259" key="7">
    <source>
        <dbReference type="PROSITE" id="PS50048"/>
    </source>
</evidence>
<dbReference type="GO" id="GO:0006351">
    <property type="term" value="P:DNA-templated transcription"/>
    <property type="evidence" value="ECO:0007669"/>
    <property type="project" value="InterPro"/>
</dbReference>
<evidence type="ECO:0000256" key="5">
    <source>
        <dbReference type="ARBA" id="ARBA00023242"/>
    </source>
</evidence>
<evidence type="ECO:0000256" key="4">
    <source>
        <dbReference type="ARBA" id="ARBA00023163"/>
    </source>
</evidence>
<dbReference type="Pfam" id="PF04082">
    <property type="entry name" value="Fungal_trans"/>
    <property type="match status" value="1"/>
</dbReference>
<keyword evidence="3" id="KW-0805">Transcription regulation</keyword>
<keyword evidence="4" id="KW-0804">Transcription</keyword>
<evidence type="ECO:0000256" key="6">
    <source>
        <dbReference type="SAM" id="MobiDB-lite"/>
    </source>
</evidence>
<feature type="region of interest" description="Disordered" evidence="6">
    <location>
        <begin position="58"/>
        <end position="85"/>
    </location>
</feature>
<dbReference type="CDD" id="cd12148">
    <property type="entry name" value="fungal_TF_MHR"/>
    <property type="match status" value="1"/>
</dbReference>
<dbReference type="GO" id="GO:0000981">
    <property type="term" value="F:DNA-binding transcription factor activity, RNA polymerase II-specific"/>
    <property type="evidence" value="ECO:0007669"/>
    <property type="project" value="InterPro"/>
</dbReference>
<dbReference type="SMART" id="SM00066">
    <property type="entry name" value="GAL4"/>
    <property type="match status" value="1"/>
</dbReference>
<dbReference type="CDD" id="cd00067">
    <property type="entry name" value="GAL4"/>
    <property type="match status" value="1"/>
</dbReference>
<dbReference type="InterPro" id="IPR036864">
    <property type="entry name" value="Zn2-C6_fun-type_DNA-bd_sf"/>
</dbReference>
<gene>
    <name evidence="8" type="ORF">RRF57_003229</name>
</gene>
<comment type="caution">
    <text evidence="8">The sequence shown here is derived from an EMBL/GenBank/DDBJ whole genome shotgun (WGS) entry which is preliminary data.</text>
</comment>
<accession>A0AAN7UTZ1</accession>
<name>A0AAN7UTZ1_9PEZI</name>
<sequence length="275" mass="31398">MSSSRQKPKRRRVTQACDFCHKRAIKCQKSPVETSCENCKDFSQPCTFNRRPRKRGVQVRTVVRTAEDNQSEENSASESTSEVQEPWTSPSIVSQAAIVDFVELYFEIVYPIFPLFHRPSLMRRVSRGEYTSDKAFFISIMAICALVAVRIRDGSVTNPRRDVSSLQNLDSEIFYTEAQNQLSSAGDQINIHIIRSHALMAIAAIQKGFIRDMRKHLGMYHMLVDMYGLHDESNWPVGIGLIEREERRRLVIWLLNHGKVHLADELSSSSGPSTH</sequence>
<evidence type="ECO:0000313" key="8">
    <source>
        <dbReference type="EMBL" id="KAK5627514.1"/>
    </source>
</evidence>
<evidence type="ECO:0000256" key="3">
    <source>
        <dbReference type="ARBA" id="ARBA00023015"/>
    </source>
</evidence>
<protein>
    <recommendedName>
        <fullName evidence="7">Zn(2)-C6 fungal-type domain-containing protein</fullName>
    </recommendedName>
</protein>
<feature type="compositionally biased region" description="Low complexity" evidence="6">
    <location>
        <begin position="72"/>
        <end position="82"/>
    </location>
</feature>
<dbReference type="SUPFAM" id="SSF57701">
    <property type="entry name" value="Zn2/Cys6 DNA-binding domain"/>
    <property type="match status" value="1"/>
</dbReference>
<dbReference type="Gene3D" id="4.10.240.10">
    <property type="entry name" value="Zn(2)-C6 fungal-type DNA-binding domain"/>
    <property type="match status" value="1"/>
</dbReference>